<feature type="coiled-coil region" evidence="15">
    <location>
        <begin position="45"/>
        <end position="124"/>
    </location>
</feature>
<dbReference type="AlphaFoldDB" id="A0A6I4VSM1"/>
<evidence type="ECO:0000256" key="12">
    <source>
        <dbReference type="ARBA" id="ARBA00037847"/>
    </source>
</evidence>
<evidence type="ECO:0000256" key="1">
    <source>
        <dbReference type="ARBA" id="ARBA00005513"/>
    </source>
</evidence>
<comment type="function">
    <text evidence="11 13">F(1)F(0) ATP synthase produces ATP from ADP in the presence of a proton or sodium gradient. F-type ATPases consist of two structural domains, F(1) containing the extramembraneous catalytic core and F(0) containing the membrane proton channel, linked together by a central stalk and a peripheral stalk. During catalysis, ATP synthesis in the catalytic domain of F(1) is coupled via a rotary mechanism of the central stalk subunits to proton translocation.</text>
</comment>
<evidence type="ECO:0000256" key="13">
    <source>
        <dbReference type="HAMAP-Rule" id="MF_01398"/>
    </source>
</evidence>
<evidence type="ECO:0000313" key="16">
    <source>
        <dbReference type="EMBL" id="MXQ52916.1"/>
    </source>
</evidence>
<evidence type="ECO:0000256" key="14">
    <source>
        <dbReference type="RuleBase" id="RU003848"/>
    </source>
</evidence>
<keyword evidence="3 13" id="KW-1003">Cell membrane</keyword>
<dbReference type="InterPro" id="IPR028987">
    <property type="entry name" value="ATP_synth_B-like_membr_sf"/>
</dbReference>
<evidence type="ECO:0000256" key="7">
    <source>
        <dbReference type="ARBA" id="ARBA00022989"/>
    </source>
</evidence>
<evidence type="ECO:0000256" key="2">
    <source>
        <dbReference type="ARBA" id="ARBA00022448"/>
    </source>
</evidence>
<name>A0A6I4VSM1_9BACL</name>
<comment type="caution">
    <text evidence="16">The sequence shown here is derived from an EMBL/GenBank/DDBJ whole genome shotgun (WGS) entry which is preliminary data.</text>
</comment>
<comment type="function">
    <text evidence="13">Component of the F(0) channel, it forms part of the peripheral stalk, linking F(1) to F(0).</text>
</comment>
<dbReference type="Pfam" id="PF00430">
    <property type="entry name" value="ATP-synt_B"/>
    <property type="match status" value="1"/>
</dbReference>
<dbReference type="GO" id="GO:0046933">
    <property type="term" value="F:proton-transporting ATP synthase activity, rotational mechanism"/>
    <property type="evidence" value="ECO:0007669"/>
    <property type="project" value="UniProtKB-UniRule"/>
</dbReference>
<reference evidence="16 17" key="1">
    <citation type="submission" date="2019-12" db="EMBL/GenBank/DDBJ databases">
        <title>Whole-genome analyses of novel actinobacteria.</title>
        <authorList>
            <person name="Sahin N."/>
            <person name="Saygin H."/>
        </authorList>
    </citation>
    <scope>NUCLEOTIDE SEQUENCE [LARGE SCALE GENOMIC DNA]</scope>
    <source>
        <strain evidence="16 17">KC615</strain>
    </source>
</reference>
<dbReference type="GO" id="GO:0012505">
    <property type="term" value="C:endomembrane system"/>
    <property type="evidence" value="ECO:0007669"/>
    <property type="project" value="UniProtKB-SubCell"/>
</dbReference>
<evidence type="ECO:0000256" key="11">
    <source>
        <dbReference type="ARBA" id="ARBA00025198"/>
    </source>
</evidence>
<comment type="subcellular location">
    <subcellularLocation>
        <location evidence="13">Cell membrane</location>
        <topology evidence="13">Single-pass membrane protein</topology>
    </subcellularLocation>
    <subcellularLocation>
        <location evidence="12">Endomembrane system</location>
        <topology evidence="12">Single-pass membrane protein</topology>
    </subcellularLocation>
</comment>
<dbReference type="CDD" id="cd06503">
    <property type="entry name" value="ATP-synt_Fo_b"/>
    <property type="match status" value="1"/>
</dbReference>
<keyword evidence="5 13" id="KW-0812">Transmembrane</keyword>
<evidence type="ECO:0000313" key="17">
    <source>
        <dbReference type="Proteomes" id="UP000430692"/>
    </source>
</evidence>
<keyword evidence="8 13" id="KW-0406">Ion transport</keyword>
<evidence type="ECO:0000256" key="8">
    <source>
        <dbReference type="ARBA" id="ARBA00023065"/>
    </source>
</evidence>
<accession>A0A6I4VSM1</accession>
<dbReference type="GO" id="GO:0005886">
    <property type="term" value="C:plasma membrane"/>
    <property type="evidence" value="ECO:0007669"/>
    <property type="project" value="UniProtKB-SubCell"/>
</dbReference>
<evidence type="ECO:0000256" key="3">
    <source>
        <dbReference type="ARBA" id="ARBA00022475"/>
    </source>
</evidence>
<dbReference type="GO" id="GO:0046961">
    <property type="term" value="F:proton-transporting ATPase activity, rotational mechanism"/>
    <property type="evidence" value="ECO:0007669"/>
    <property type="project" value="TreeGrafter"/>
</dbReference>
<dbReference type="GO" id="GO:0045259">
    <property type="term" value="C:proton-transporting ATP synthase complex"/>
    <property type="evidence" value="ECO:0007669"/>
    <property type="project" value="UniProtKB-KW"/>
</dbReference>
<keyword evidence="17" id="KW-1185">Reference proteome</keyword>
<dbReference type="Proteomes" id="UP000430692">
    <property type="component" value="Unassembled WGS sequence"/>
</dbReference>
<dbReference type="PANTHER" id="PTHR33445:SF1">
    <property type="entry name" value="ATP SYNTHASE SUBUNIT B"/>
    <property type="match status" value="1"/>
</dbReference>
<evidence type="ECO:0000256" key="15">
    <source>
        <dbReference type="SAM" id="Coils"/>
    </source>
</evidence>
<evidence type="ECO:0000256" key="5">
    <source>
        <dbReference type="ARBA" id="ARBA00022692"/>
    </source>
</evidence>
<keyword evidence="4 13" id="KW-0138">CF(0)</keyword>
<gene>
    <name evidence="13 16" type="primary">atpF</name>
    <name evidence="16" type="ORF">GSM42_04035</name>
</gene>
<evidence type="ECO:0000256" key="6">
    <source>
        <dbReference type="ARBA" id="ARBA00022781"/>
    </source>
</evidence>
<dbReference type="EMBL" id="WUUL01000002">
    <property type="protein sequence ID" value="MXQ52916.1"/>
    <property type="molecule type" value="Genomic_DNA"/>
</dbReference>
<comment type="subunit">
    <text evidence="13">F-type ATPases have 2 components, F(1) - the catalytic core - and F(0) - the membrane proton channel. F(1) has five subunits: alpha(3), beta(3), gamma(1), delta(1), epsilon(1). F(0) has three main subunits: a(1), b(2) and c(10-14). The alpha and beta chains form an alternating ring which encloses part of the gamma chain. F(1) is attached to F(0) by a central stalk formed by the gamma and epsilon chains, while a peripheral stalk is formed by the delta and b chains.</text>
</comment>
<keyword evidence="10 13" id="KW-0066">ATP synthesis</keyword>
<comment type="similarity">
    <text evidence="1 13 14">Belongs to the ATPase B chain family.</text>
</comment>
<evidence type="ECO:0000256" key="4">
    <source>
        <dbReference type="ARBA" id="ARBA00022547"/>
    </source>
</evidence>
<dbReference type="Gene3D" id="6.10.250.1580">
    <property type="match status" value="1"/>
</dbReference>
<protein>
    <recommendedName>
        <fullName evidence="13">ATP synthase subunit b</fullName>
    </recommendedName>
    <alternativeName>
        <fullName evidence="13">ATP synthase F(0) sector subunit b</fullName>
    </alternativeName>
    <alternativeName>
        <fullName evidence="13">ATPase subunit I</fullName>
    </alternativeName>
    <alternativeName>
        <fullName evidence="13">F-type ATPase subunit b</fullName>
        <shortName evidence="13">F-ATPase subunit b</shortName>
    </alternativeName>
</protein>
<evidence type="ECO:0000256" key="9">
    <source>
        <dbReference type="ARBA" id="ARBA00023136"/>
    </source>
</evidence>
<sequence>MLAQLVIFLILMLLVSRFALRPLLATMRTRQDHIDDQIKSAEQHRLEAEKFVEDQKAALQQAREEAKEIVERAKVQKEREAEEIIRLANERAGRLMEEATNEINREKEKALAALRLEVGELSVQLATKLLGQELDQANQSKLVHRYLEQVGRIQ</sequence>
<keyword evidence="15" id="KW-0175">Coiled coil</keyword>
<dbReference type="InterPro" id="IPR050059">
    <property type="entry name" value="ATP_synthase_B_chain"/>
</dbReference>
<keyword evidence="6 13" id="KW-0375">Hydrogen ion transport</keyword>
<dbReference type="HAMAP" id="MF_01398">
    <property type="entry name" value="ATP_synth_b_bprime"/>
    <property type="match status" value="1"/>
</dbReference>
<evidence type="ECO:0000256" key="10">
    <source>
        <dbReference type="ARBA" id="ARBA00023310"/>
    </source>
</evidence>
<organism evidence="16 17">
    <name type="scientific">Shimazuella alba</name>
    <dbReference type="NCBI Taxonomy" id="2690964"/>
    <lineage>
        <taxon>Bacteria</taxon>
        <taxon>Bacillati</taxon>
        <taxon>Bacillota</taxon>
        <taxon>Bacilli</taxon>
        <taxon>Bacillales</taxon>
        <taxon>Thermoactinomycetaceae</taxon>
        <taxon>Shimazuella</taxon>
    </lineage>
</organism>
<keyword evidence="7 13" id="KW-1133">Transmembrane helix</keyword>
<dbReference type="SUPFAM" id="SSF81573">
    <property type="entry name" value="F1F0 ATP synthase subunit B, membrane domain"/>
    <property type="match status" value="1"/>
</dbReference>
<proteinExistence type="inferred from homology"/>
<dbReference type="InterPro" id="IPR005864">
    <property type="entry name" value="ATP_synth_F0_bsu_bac"/>
</dbReference>
<dbReference type="InterPro" id="IPR002146">
    <property type="entry name" value="ATP_synth_b/b'su_bac/chlpt"/>
</dbReference>
<dbReference type="NCBIfam" id="TIGR01144">
    <property type="entry name" value="ATP_synt_b"/>
    <property type="match status" value="1"/>
</dbReference>
<keyword evidence="9 13" id="KW-0472">Membrane</keyword>
<dbReference type="PANTHER" id="PTHR33445">
    <property type="entry name" value="ATP SYNTHASE SUBUNIT B', CHLOROPLASTIC"/>
    <property type="match status" value="1"/>
</dbReference>
<keyword evidence="2 13" id="KW-0813">Transport</keyword>